<evidence type="ECO:0000313" key="8">
    <source>
        <dbReference type="Proteomes" id="UP000663832"/>
    </source>
</evidence>
<dbReference type="AlphaFoldDB" id="A0A813QW95"/>
<evidence type="ECO:0000259" key="5">
    <source>
        <dbReference type="PROSITE" id="PS50240"/>
    </source>
</evidence>
<dbReference type="Gene3D" id="2.40.10.10">
    <property type="entry name" value="Trypsin-like serine proteases"/>
    <property type="match status" value="1"/>
</dbReference>
<dbReference type="OrthoDB" id="5918597at2759"/>
<gene>
    <name evidence="6" type="ORF">BJG266_LOCUS3625</name>
    <name evidence="7" type="ORF">QVE165_LOCUS43959</name>
</gene>
<keyword evidence="3" id="KW-0645">Protease</keyword>
<dbReference type="Proteomes" id="UP000663877">
    <property type="component" value="Unassembled WGS sequence"/>
</dbReference>
<organism evidence="6 9">
    <name type="scientific">Adineta steineri</name>
    <dbReference type="NCBI Taxonomy" id="433720"/>
    <lineage>
        <taxon>Eukaryota</taxon>
        <taxon>Metazoa</taxon>
        <taxon>Spiralia</taxon>
        <taxon>Gnathifera</taxon>
        <taxon>Rotifera</taxon>
        <taxon>Eurotatoria</taxon>
        <taxon>Bdelloidea</taxon>
        <taxon>Adinetida</taxon>
        <taxon>Adinetidae</taxon>
        <taxon>Adineta</taxon>
    </lineage>
</organism>
<keyword evidence="4" id="KW-0472">Membrane</keyword>
<keyword evidence="3" id="KW-0378">Hydrolase</keyword>
<keyword evidence="3" id="KW-0720">Serine protease</keyword>
<reference evidence="6" key="1">
    <citation type="submission" date="2021-02" db="EMBL/GenBank/DDBJ databases">
        <authorList>
            <person name="Nowell W R."/>
        </authorList>
    </citation>
    <scope>NUCLEOTIDE SEQUENCE</scope>
</reference>
<dbReference type="SMART" id="SM00020">
    <property type="entry name" value="Tryp_SPc"/>
    <property type="match status" value="1"/>
</dbReference>
<dbReference type="Pfam" id="PF00089">
    <property type="entry name" value="Trypsin"/>
    <property type="match status" value="1"/>
</dbReference>
<feature type="transmembrane region" description="Helical" evidence="4">
    <location>
        <begin position="21"/>
        <end position="44"/>
    </location>
</feature>
<evidence type="ECO:0000313" key="6">
    <source>
        <dbReference type="EMBL" id="CAF0772034.1"/>
    </source>
</evidence>
<dbReference type="GO" id="GO:0004252">
    <property type="term" value="F:serine-type endopeptidase activity"/>
    <property type="evidence" value="ECO:0007669"/>
    <property type="project" value="InterPro"/>
</dbReference>
<dbReference type="InterPro" id="IPR018114">
    <property type="entry name" value="TRYPSIN_HIS"/>
</dbReference>
<dbReference type="InterPro" id="IPR001254">
    <property type="entry name" value="Trypsin_dom"/>
</dbReference>
<keyword evidence="8" id="KW-1185">Reference proteome</keyword>
<dbReference type="GO" id="GO:0006508">
    <property type="term" value="P:proteolysis"/>
    <property type="evidence" value="ECO:0007669"/>
    <property type="project" value="UniProtKB-KW"/>
</dbReference>
<dbReference type="InterPro" id="IPR043504">
    <property type="entry name" value="Peptidase_S1_PA_chymotrypsin"/>
</dbReference>
<feature type="domain" description="Peptidase S1" evidence="5">
    <location>
        <begin position="99"/>
        <end position="347"/>
    </location>
</feature>
<dbReference type="InterPro" id="IPR009003">
    <property type="entry name" value="Peptidase_S1_PA"/>
</dbReference>
<keyword evidence="1" id="KW-1015">Disulfide bond</keyword>
<dbReference type="InterPro" id="IPR001314">
    <property type="entry name" value="Peptidase_S1A"/>
</dbReference>
<dbReference type="PROSITE" id="PS50240">
    <property type="entry name" value="TRYPSIN_DOM"/>
    <property type="match status" value="1"/>
</dbReference>
<dbReference type="PROSITE" id="PS00134">
    <property type="entry name" value="TRYPSIN_HIS"/>
    <property type="match status" value="1"/>
</dbReference>
<keyword evidence="4" id="KW-0812">Transmembrane</keyword>
<name>A0A813QW95_9BILA</name>
<dbReference type="EMBL" id="CAJNOI010000008">
    <property type="protein sequence ID" value="CAF0772034.1"/>
    <property type="molecule type" value="Genomic_DNA"/>
</dbReference>
<dbReference type="PRINTS" id="PR00722">
    <property type="entry name" value="CHYMOTRYPSIN"/>
</dbReference>
<dbReference type="PROSITE" id="PS00135">
    <property type="entry name" value="TRYPSIN_SER"/>
    <property type="match status" value="1"/>
</dbReference>
<evidence type="ECO:0000313" key="7">
    <source>
        <dbReference type="EMBL" id="CAF1508467.1"/>
    </source>
</evidence>
<proteinExistence type="inferred from homology"/>
<dbReference type="CDD" id="cd00190">
    <property type="entry name" value="Tryp_SPc"/>
    <property type="match status" value="1"/>
</dbReference>
<dbReference type="InterPro" id="IPR033116">
    <property type="entry name" value="TRYPSIN_SER"/>
</dbReference>
<dbReference type="InterPro" id="IPR051487">
    <property type="entry name" value="Ser/Thr_Proteases_Immune/Dev"/>
</dbReference>
<accession>A0A813QW95</accession>
<evidence type="ECO:0000256" key="1">
    <source>
        <dbReference type="ARBA" id="ARBA00023157"/>
    </source>
</evidence>
<dbReference type="EMBL" id="CAJNOM010000577">
    <property type="protein sequence ID" value="CAF1508467.1"/>
    <property type="molecule type" value="Genomic_DNA"/>
</dbReference>
<evidence type="ECO:0000313" key="9">
    <source>
        <dbReference type="Proteomes" id="UP000663877"/>
    </source>
</evidence>
<comment type="caution">
    <text evidence="6">The sequence shown here is derived from an EMBL/GenBank/DDBJ whole genome shotgun (WGS) entry which is preliminary data.</text>
</comment>
<evidence type="ECO:0000256" key="4">
    <source>
        <dbReference type="SAM" id="Phobius"/>
    </source>
</evidence>
<dbReference type="Proteomes" id="UP000663832">
    <property type="component" value="Unassembled WGS sequence"/>
</dbReference>
<keyword evidence="4" id="KW-1133">Transmembrane helix</keyword>
<dbReference type="FunFam" id="2.40.10.10:FF:000068">
    <property type="entry name" value="transmembrane protease serine 2"/>
    <property type="match status" value="1"/>
</dbReference>
<dbReference type="SUPFAM" id="SSF50494">
    <property type="entry name" value="Trypsin-like serine proteases"/>
    <property type="match status" value="1"/>
</dbReference>
<protein>
    <recommendedName>
        <fullName evidence="5">Peptidase S1 domain-containing protein</fullName>
    </recommendedName>
</protein>
<sequence length="350" mass="38212">MIVHPETSNSLSMPSKFLKTITIAMLILATIMVLALTASIALLFTIGKPTNNNEYQLPTNCSENLLPTNCSDNQLPTISLAEPCDCGCPAISPVITNRIVNGEPAVPNSWPWQLLLVAFNLTGSPTSYCGASLITPQHVLTAAHCVFGFSPRYIGVIPRLHEFNISSLSPTIAYMAQRIYVHESYDDYYLNDDIAVIRLRTPVNLDDRLNLICLAPANMSSQPLNEGASLVATGWGAMNSVNRTRPTVLQQVRLQYVPNTHPSCSPLVGVNENTRPGQMCAGFPPKAVCFGDSGGPLVRSIDHPNGKTYWQQVGIMSGTVDCGINPDYSDVYARVSYYHPWILDKVRISS</sequence>
<comment type="similarity">
    <text evidence="2">Belongs to the peptidase S1 family. CLIP subfamily.</text>
</comment>
<dbReference type="PANTHER" id="PTHR24256">
    <property type="entry name" value="TRYPTASE-RELATED"/>
    <property type="match status" value="1"/>
</dbReference>
<evidence type="ECO:0000256" key="3">
    <source>
        <dbReference type="RuleBase" id="RU363034"/>
    </source>
</evidence>
<evidence type="ECO:0000256" key="2">
    <source>
        <dbReference type="ARBA" id="ARBA00024195"/>
    </source>
</evidence>